<feature type="transmembrane region" description="Helical" evidence="2">
    <location>
        <begin position="334"/>
        <end position="353"/>
    </location>
</feature>
<dbReference type="AlphaFoldDB" id="A0A0F8BSZ2"/>
<dbReference type="InterPro" id="IPR045226">
    <property type="entry name" value="Dsc3"/>
</dbReference>
<keyword evidence="6" id="KW-1185">Reference proteome</keyword>
<dbReference type="GO" id="GO:0016874">
    <property type="term" value="F:ligase activity"/>
    <property type="evidence" value="ECO:0007669"/>
    <property type="project" value="UniProtKB-KW"/>
</dbReference>
<evidence type="ECO:0000256" key="1">
    <source>
        <dbReference type="SAM" id="MobiDB-lite"/>
    </source>
</evidence>
<dbReference type="PANTHER" id="PTHR28049:SF1">
    <property type="entry name" value="DSC E3 UBIQUITIN LIGASE COMPLEX SUBUNIT 3"/>
    <property type="match status" value="1"/>
</dbReference>
<keyword evidence="2" id="KW-0472">Membrane</keyword>
<comment type="caution">
    <text evidence="5">The sequence shown here is derived from an EMBL/GenBank/DDBJ whole genome shotgun (WGS) entry which is preliminary data.</text>
</comment>
<dbReference type="InterPro" id="IPR029071">
    <property type="entry name" value="Ubiquitin-like_domsf"/>
</dbReference>
<keyword evidence="5" id="KW-0436">Ligase</keyword>
<feature type="region of interest" description="Disordered" evidence="1">
    <location>
        <begin position="160"/>
        <end position="188"/>
    </location>
</feature>
<dbReference type="OrthoDB" id="2556122at2759"/>
<dbReference type="InterPro" id="IPR019413">
    <property type="entry name" value="Dsc3_ub-like_dom"/>
</dbReference>
<evidence type="ECO:0000313" key="5">
    <source>
        <dbReference type="EMBL" id="KKF95693.1"/>
    </source>
</evidence>
<protein>
    <submittedName>
        <fullName evidence="5">DSC E3 ubiquitin ligase complex subunit 3</fullName>
    </submittedName>
</protein>
<dbReference type="InterPro" id="IPR025390">
    <property type="entry name" value="Dsc3_C"/>
</dbReference>
<proteinExistence type="predicted"/>
<reference evidence="5 6" key="1">
    <citation type="submission" date="2015-04" db="EMBL/GenBank/DDBJ databases">
        <title>Genome sequence of Ceratocystis platani, a major pathogen of plane trees.</title>
        <authorList>
            <person name="Belbahri L."/>
        </authorList>
    </citation>
    <scope>NUCLEOTIDE SEQUENCE [LARGE SCALE GENOMIC DNA]</scope>
    <source>
        <strain evidence="5 6">CFO</strain>
    </source>
</reference>
<feature type="domain" description="DSC E3 ubiquitin ligase complex subunit 3 ubiquitin-like" evidence="3">
    <location>
        <begin position="33"/>
        <end position="149"/>
    </location>
</feature>
<dbReference type="Gene3D" id="3.10.20.90">
    <property type="entry name" value="Phosphatidylinositol 3-kinase Catalytic Subunit, Chain A, domain 1"/>
    <property type="match status" value="1"/>
</dbReference>
<feature type="compositionally biased region" description="Basic and acidic residues" evidence="1">
    <location>
        <begin position="118"/>
        <end position="134"/>
    </location>
</feature>
<dbReference type="Pfam" id="PF13373">
    <property type="entry name" value="Dsc3_C"/>
    <property type="match status" value="1"/>
</dbReference>
<keyword evidence="2" id="KW-1133">Transmembrane helix</keyword>
<feature type="region of interest" description="Disordered" evidence="1">
    <location>
        <begin position="1"/>
        <end position="27"/>
    </location>
</feature>
<dbReference type="SUPFAM" id="SSF54236">
    <property type="entry name" value="Ubiquitin-like"/>
    <property type="match status" value="1"/>
</dbReference>
<dbReference type="EMBL" id="LBBL01000081">
    <property type="protein sequence ID" value="KKF95693.1"/>
    <property type="molecule type" value="Genomic_DNA"/>
</dbReference>
<feature type="region of interest" description="Disordered" evidence="1">
    <location>
        <begin position="93"/>
        <end position="134"/>
    </location>
</feature>
<accession>A0A0F8BSZ2</accession>
<name>A0A0F8BSZ2_CERFI</name>
<dbReference type="Proteomes" id="UP000034841">
    <property type="component" value="Unassembled WGS sequence"/>
</dbReference>
<organism evidence="5 6">
    <name type="scientific">Ceratocystis fimbriata f. sp. platani</name>
    <dbReference type="NCBI Taxonomy" id="88771"/>
    <lineage>
        <taxon>Eukaryota</taxon>
        <taxon>Fungi</taxon>
        <taxon>Dikarya</taxon>
        <taxon>Ascomycota</taxon>
        <taxon>Pezizomycotina</taxon>
        <taxon>Sordariomycetes</taxon>
        <taxon>Hypocreomycetidae</taxon>
        <taxon>Microascales</taxon>
        <taxon>Ceratocystidaceae</taxon>
        <taxon>Ceratocystis</taxon>
    </lineage>
</organism>
<gene>
    <name evidence="5" type="primary">dsc3</name>
    <name evidence="5" type="ORF">CFO_g1946</name>
</gene>
<evidence type="ECO:0000256" key="2">
    <source>
        <dbReference type="SAM" id="Phobius"/>
    </source>
</evidence>
<evidence type="ECO:0000313" key="6">
    <source>
        <dbReference type="Proteomes" id="UP000034841"/>
    </source>
</evidence>
<dbReference type="PANTHER" id="PTHR28049">
    <property type="entry name" value="TRANSMEMBRANE PROTEIN YOR223W"/>
    <property type="match status" value="1"/>
</dbReference>
<dbReference type="GO" id="GO:0044695">
    <property type="term" value="C:Dsc E3 ubiquitin ligase complex"/>
    <property type="evidence" value="ECO:0007669"/>
    <property type="project" value="InterPro"/>
</dbReference>
<feature type="transmembrane region" description="Helical" evidence="2">
    <location>
        <begin position="303"/>
        <end position="322"/>
    </location>
</feature>
<dbReference type="GO" id="GO:0005783">
    <property type="term" value="C:endoplasmic reticulum"/>
    <property type="evidence" value="ECO:0007669"/>
    <property type="project" value="TreeGrafter"/>
</dbReference>
<feature type="domain" description="DSC E3 ubiquitin ligase complex subunit 3 C-terminal" evidence="4">
    <location>
        <begin position="219"/>
        <end position="350"/>
    </location>
</feature>
<keyword evidence="2" id="KW-0812">Transmembrane</keyword>
<feature type="region of interest" description="Disordered" evidence="1">
    <location>
        <begin position="278"/>
        <end position="297"/>
    </location>
</feature>
<feature type="compositionally biased region" description="Pro residues" evidence="1">
    <location>
        <begin position="14"/>
        <end position="27"/>
    </location>
</feature>
<evidence type="ECO:0000259" key="3">
    <source>
        <dbReference type="Pfam" id="PF10302"/>
    </source>
</evidence>
<evidence type="ECO:0000259" key="4">
    <source>
        <dbReference type="Pfam" id="PF13373"/>
    </source>
</evidence>
<dbReference type="Pfam" id="PF10302">
    <property type="entry name" value="Dsc3_N"/>
    <property type="match status" value="1"/>
</dbReference>
<sequence length="357" mass="38070">MSNTQLPSVAVENAPPPLHTPPSRRSPPSFPLHLTIRFSSAIPDIDLDIPLPWAVRVAALKRQVRAQLPPADQNRSLRLIYQGRMLTDAALLGSAVKPPPPPRGGSISRTSTPDLIDDSAHDRKMPGRISKGKDPEARQRIYILASLGPPLDTAGLATEDRLANTPPTPTHNDPDEAHAGADICDNTPAGLSSSRHLFSATGVAGMRSRGASPLARAPRGFDRLLDAGLSASEVNQLRLQFSSIQAARHTPDTMPSPDSLQRMEDAWIDSNATGPVAEAAAAGAGGETESGEDLSAEDSTDGLLRGLVLGFFWPLGCFSWALREEGMWSKRRHYSVWVGVILGVSIGTLRYLGSEGG</sequence>